<dbReference type="InterPro" id="IPR005202">
    <property type="entry name" value="TF_GRAS"/>
</dbReference>
<evidence type="ECO:0000256" key="3">
    <source>
        <dbReference type="PROSITE-ProRule" id="PRU01191"/>
    </source>
</evidence>
<evidence type="ECO:0000313" key="5">
    <source>
        <dbReference type="Proteomes" id="UP001237642"/>
    </source>
</evidence>
<keyword evidence="1" id="KW-0805">Transcription regulation</keyword>
<reference evidence="4" key="1">
    <citation type="submission" date="2023-02" db="EMBL/GenBank/DDBJ databases">
        <title>Genome of toxic invasive species Heracleum sosnowskyi carries increased number of genes despite the absence of recent whole-genome duplications.</title>
        <authorList>
            <person name="Schelkunov M."/>
            <person name="Shtratnikova V."/>
            <person name="Makarenko M."/>
            <person name="Klepikova A."/>
            <person name="Omelchenko D."/>
            <person name="Novikova G."/>
            <person name="Obukhova E."/>
            <person name="Bogdanov V."/>
            <person name="Penin A."/>
            <person name="Logacheva M."/>
        </authorList>
    </citation>
    <scope>NUCLEOTIDE SEQUENCE</scope>
    <source>
        <strain evidence="4">Hsosn_3</strain>
        <tissue evidence="4">Leaf</tissue>
    </source>
</reference>
<keyword evidence="5" id="KW-1185">Reference proteome</keyword>
<keyword evidence="2" id="KW-0804">Transcription</keyword>
<evidence type="ECO:0000256" key="1">
    <source>
        <dbReference type="ARBA" id="ARBA00023015"/>
    </source>
</evidence>
<accession>A0AAD8MH48</accession>
<dbReference type="EMBL" id="JAUIZM010000007">
    <property type="protein sequence ID" value="KAK1373126.1"/>
    <property type="molecule type" value="Genomic_DNA"/>
</dbReference>
<feature type="region of interest" description="SAW" evidence="3">
    <location>
        <begin position="30"/>
        <end position="103"/>
    </location>
</feature>
<sequence>MSETTLGHEEKSRLVLEQAMLAKDAMNVIACEGTTRIERPERYKRWIPRIRKSGFVQIHLPEEIIEKIEAKVRLQYHRKFFAREENNWMVQGWNGRVLYGLSL</sequence>
<comment type="caution">
    <text evidence="4">The sequence shown here is derived from an EMBL/GenBank/DDBJ whole genome shotgun (WGS) entry which is preliminary data.</text>
</comment>
<protein>
    <submittedName>
        <fullName evidence="4">Uncharacterized protein</fullName>
    </submittedName>
</protein>
<reference evidence="4" key="2">
    <citation type="submission" date="2023-05" db="EMBL/GenBank/DDBJ databases">
        <authorList>
            <person name="Schelkunov M.I."/>
        </authorList>
    </citation>
    <scope>NUCLEOTIDE SEQUENCE</scope>
    <source>
        <strain evidence="4">Hsosn_3</strain>
        <tissue evidence="4">Leaf</tissue>
    </source>
</reference>
<comment type="caution">
    <text evidence="3">Lacks conserved residue(s) required for the propagation of feature annotation.</text>
</comment>
<dbReference type="Pfam" id="PF03514">
    <property type="entry name" value="GRAS"/>
    <property type="match status" value="1"/>
</dbReference>
<evidence type="ECO:0000256" key="2">
    <source>
        <dbReference type="ARBA" id="ARBA00023163"/>
    </source>
</evidence>
<dbReference type="AlphaFoldDB" id="A0AAD8MH48"/>
<comment type="similarity">
    <text evidence="3">Belongs to the GRAS family.</text>
</comment>
<proteinExistence type="inferred from homology"/>
<evidence type="ECO:0000313" key="4">
    <source>
        <dbReference type="EMBL" id="KAK1373126.1"/>
    </source>
</evidence>
<dbReference type="PROSITE" id="PS50985">
    <property type="entry name" value="GRAS"/>
    <property type="match status" value="1"/>
</dbReference>
<name>A0AAD8MH48_9APIA</name>
<organism evidence="4 5">
    <name type="scientific">Heracleum sosnowskyi</name>
    <dbReference type="NCBI Taxonomy" id="360622"/>
    <lineage>
        <taxon>Eukaryota</taxon>
        <taxon>Viridiplantae</taxon>
        <taxon>Streptophyta</taxon>
        <taxon>Embryophyta</taxon>
        <taxon>Tracheophyta</taxon>
        <taxon>Spermatophyta</taxon>
        <taxon>Magnoliopsida</taxon>
        <taxon>eudicotyledons</taxon>
        <taxon>Gunneridae</taxon>
        <taxon>Pentapetalae</taxon>
        <taxon>asterids</taxon>
        <taxon>campanulids</taxon>
        <taxon>Apiales</taxon>
        <taxon>Apiaceae</taxon>
        <taxon>Apioideae</taxon>
        <taxon>apioid superclade</taxon>
        <taxon>Tordylieae</taxon>
        <taxon>Tordyliinae</taxon>
        <taxon>Heracleum</taxon>
    </lineage>
</organism>
<dbReference type="Proteomes" id="UP001237642">
    <property type="component" value="Unassembled WGS sequence"/>
</dbReference>
<gene>
    <name evidence="4" type="ORF">POM88_029319</name>
</gene>